<protein>
    <submittedName>
        <fullName evidence="2">Transcription regulator HTH, apses-type DNA-binding domain-containing protein</fullName>
    </submittedName>
</protein>
<comment type="caution">
    <text evidence="2">The sequence shown here is derived from an EMBL/GenBank/DDBJ whole genome shotgun (WGS) entry which is preliminary data.</text>
</comment>
<accession>A0AA40ERG5</accession>
<organism evidence="2 3">
    <name type="scientific">Schizothecium vesticola</name>
    <dbReference type="NCBI Taxonomy" id="314040"/>
    <lineage>
        <taxon>Eukaryota</taxon>
        <taxon>Fungi</taxon>
        <taxon>Dikarya</taxon>
        <taxon>Ascomycota</taxon>
        <taxon>Pezizomycotina</taxon>
        <taxon>Sordariomycetes</taxon>
        <taxon>Sordariomycetidae</taxon>
        <taxon>Sordariales</taxon>
        <taxon>Schizotheciaceae</taxon>
        <taxon>Schizothecium</taxon>
    </lineage>
</organism>
<dbReference type="InterPro" id="IPR003163">
    <property type="entry name" value="Tscrpt_reg_HTH_APSES-type"/>
</dbReference>
<dbReference type="Proteomes" id="UP001172155">
    <property type="component" value="Unassembled WGS sequence"/>
</dbReference>
<reference evidence="2" key="1">
    <citation type="submission" date="2023-06" db="EMBL/GenBank/DDBJ databases">
        <title>Genome-scale phylogeny and comparative genomics of the fungal order Sordariales.</title>
        <authorList>
            <consortium name="Lawrence Berkeley National Laboratory"/>
            <person name="Hensen N."/>
            <person name="Bonometti L."/>
            <person name="Westerberg I."/>
            <person name="Brannstrom I.O."/>
            <person name="Guillou S."/>
            <person name="Cros-Aarteil S."/>
            <person name="Calhoun S."/>
            <person name="Haridas S."/>
            <person name="Kuo A."/>
            <person name="Mondo S."/>
            <person name="Pangilinan J."/>
            <person name="Riley R."/>
            <person name="LaButti K."/>
            <person name="Andreopoulos B."/>
            <person name="Lipzen A."/>
            <person name="Chen C."/>
            <person name="Yanf M."/>
            <person name="Daum C."/>
            <person name="Ng V."/>
            <person name="Clum A."/>
            <person name="Steindorff A."/>
            <person name="Ohm R."/>
            <person name="Martin F."/>
            <person name="Silar P."/>
            <person name="Natvig D."/>
            <person name="Lalanne C."/>
            <person name="Gautier V."/>
            <person name="Ament-velasquez S.L."/>
            <person name="Kruys A."/>
            <person name="Hutchinson M.I."/>
            <person name="Powell A.J."/>
            <person name="Barry K."/>
            <person name="Miller A.N."/>
            <person name="Grigoriev I.V."/>
            <person name="Debuchy R."/>
            <person name="Gladieux P."/>
            <person name="Thoren M.H."/>
            <person name="Johannesson H."/>
        </authorList>
    </citation>
    <scope>NUCLEOTIDE SEQUENCE</scope>
    <source>
        <strain evidence="2">SMH3187-1</strain>
    </source>
</reference>
<dbReference type="Gene3D" id="3.10.260.10">
    <property type="entry name" value="Transcription regulator HTH, APSES-type DNA-binding domain"/>
    <property type="match status" value="1"/>
</dbReference>
<gene>
    <name evidence="2" type="ORF">B0T18DRAFT_307493</name>
</gene>
<dbReference type="InterPro" id="IPR036887">
    <property type="entry name" value="HTH_APSES_sf"/>
</dbReference>
<evidence type="ECO:0000259" key="1">
    <source>
        <dbReference type="PROSITE" id="PS51299"/>
    </source>
</evidence>
<dbReference type="GO" id="GO:0033309">
    <property type="term" value="C:SBF transcription complex"/>
    <property type="evidence" value="ECO:0007669"/>
    <property type="project" value="TreeGrafter"/>
</dbReference>
<dbReference type="SUPFAM" id="SSF54616">
    <property type="entry name" value="DNA-binding domain of Mlu1-box binding protein MBP1"/>
    <property type="match status" value="1"/>
</dbReference>
<dbReference type="GO" id="GO:0003677">
    <property type="term" value="F:DNA binding"/>
    <property type="evidence" value="ECO:0007669"/>
    <property type="project" value="UniProtKB-KW"/>
</dbReference>
<keyword evidence="2" id="KW-0238">DNA-binding</keyword>
<dbReference type="GO" id="GO:0030907">
    <property type="term" value="C:MBF transcription complex"/>
    <property type="evidence" value="ECO:0007669"/>
    <property type="project" value="TreeGrafter"/>
</dbReference>
<evidence type="ECO:0000313" key="2">
    <source>
        <dbReference type="EMBL" id="KAK0744144.1"/>
    </source>
</evidence>
<dbReference type="AlphaFoldDB" id="A0AA40ERG5"/>
<keyword evidence="3" id="KW-1185">Reference proteome</keyword>
<dbReference type="PANTHER" id="PTHR43828">
    <property type="entry name" value="ASPARAGINASE"/>
    <property type="match status" value="1"/>
</dbReference>
<proteinExistence type="predicted"/>
<dbReference type="PANTHER" id="PTHR43828:SF5">
    <property type="entry name" value="TRANSCRIPTIONAL REPRESSOR XBP1"/>
    <property type="match status" value="1"/>
</dbReference>
<dbReference type="EMBL" id="JAUKUD010000005">
    <property type="protein sequence ID" value="KAK0744144.1"/>
    <property type="molecule type" value="Genomic_DNA"/>
</dbReference>
<evidence type="ECO:0000313" key="3">
    <source>
        <dbReference type="Proteomes" id="UP001172155"/>
    </source>
</evidence>
<dbReference type="InterPro" id="IPR051642">
    <property type="entry name" value="SWI6-like"/>
</dbReference>
<sequence>MARDAQGSLKARASGQVRFPPFEDLDEASLREVRRFQVRPFPSLIRDNARRIPYNSGKKDFSQKTNRDSFQVFQYEFRLPGDDHVYTVLWDYNIGLVRMTPFFKCCRYSKTTPAKMLNQNPGLRDITHSITGGAITAQGYWMPYDCAKA</sequence>
<feature type="non-terminal residue" evidence="2">
    <location>
        <position position="149"/>
    </location>
</feature>
<feature type="domain" description="HTH APSES-type" evidence="1">
    <location>
        <begin position="59"/>
        <end position="149"/>
    </location>
</feature>
<dbReference type="GO" id="GO:0000981">
    <property type="term" value="F:DNA-binding transcription factor activity, RNA polymerase II-specific"/>
    <property type="evidence" value="ECO:0007669"/>
    <property type="project" value="UniProtKB-ARBA"/>
</dbReference>
<dbReference type="PROSITE" id="PS51299">
    <property type="entry name" value="HTH_APSES"/>
    <property type="match status" value="1"/>
</dbReference>
<name>A0AA40ERG5_9PEZI</name>